<keyword evidence="5 8" id="KW-0812">Transmembrane</keyword>
<accession>A0A382JUK3</accession>
<keyword evidence="4" id="KW-0997">Cell inner membrane</keyword>
<evidence type="ECO:0000256" key="7">
    <source>
        <dbReference type="ARBA" id="ARBA00023136"/>
    </source>
</evidence>
<evidence type="ECO:0000256" key="5">
    <source>
        <dbReference type="ARBA" id="ARBA00022692"/>
    </source>
</evidence>
<evidence type="ECO:0000313" key="10">
    <source>
        <dbReference type="EMBL" id="SVC15426.1"/>
    </source>
</evidence>
<dbReference type="Pfam" id="PF04290">
    <property type="entry name" value="DctQ"/>
    <property type="match status" value="1"/>
</dbReference>
<feature type="transmembrane region" description="Helical" evidence="8">
    <location>
        <begin position="6"/>
        <end position="26"/>
    </location>
</feature>
<dbReference type="InterPro" id="IPR007387">
    <property type="entry name" value="TRAP_DctQ"/>
</dbReference>
<keyword evidence="3" id="KW-1003">Cell membrane</keyword>
<dbReference type="EMBL" id="UINC01076347">
    <property type="protein sequence ID" value="SVC15426.1"/>
    <property type="molecule type" value="Genomic_DNA"/>
</dbReference>
<name>A0A382JUK3_9ZZZZ</name>
<dbReference type="PANTHER" id="PTHR35011">
    <property type="entry name" value="2,3-DIKETO-L-GULONATE TRAP TRANSPORTER SMALL PERMEASE PROTEIN YIAM"/>
    <property type="match status" value="1"/>
</dbReference>
<keyword evidence="7 8" id="KW-0472">Membrane</keyword>
<evidence type="ECO:0000256" key="6">
    <source>
        <dbReference type="ARBA" id="ARBA00022989"/>
    </source>
</evidence>
<evidence type="ECO:0000256" key="1">
    <source>
        <dbReference type="ARBA" id="ARBA00004429"/>
    </source>
</evidence>
<evidence type="ECO:0000256" key="4">
    <source>
        <dbReference type="ARBA" id="ARBA00022519"/>
    </source>
</evidence>
<organism evidence="10">
    <name type="scientific">marine metagenome</name>
    <dbReference type="NCBI Taxonomy" id="408172"/>
    <lineage>
        <taxon>unclassified sequences</taxon>
        <taxon>metagenomes</taxon>
        <taxon>ecological metagenomes</taxon>
    </lineage>
</organism>
<feature type="domain" description="Tripartite ATP-independent periplasmic transporters DctQ component" evidence="9">
    <location>
        <begin position="13"/>
        <end position="78"/>
    </location>
</feature>
<comment type="subcellular location">
    <subcellularLocation>
        <location evidence="1">Cell inner membrane</location>
        <topology evidence="1">Multi-pass membrane protein</topology>
    </subcellularLocation>
</comment>
<evidence type="ECO:0000256" key="8">
    <source>
        <dbReference type="SAM" id="Phobius"/>
    </source>
</evidence>
<dbReference type="GO" id="GO:0005886">
    <property type="term" value="C:plasma membrane"/>
    <property type="evidence" value="ECO:0007669"/>
    <property type="project" value="UniProtKB-SubCell"/>
</dbReference>
<dbReference type="PANTHER" id="PTHR35011:SF4">
    <property type="entry name" value="SLL1102 PROTEIN"/>
    <property type="match status" value="1"/>
</dbReference>
<dbReference type="InterPro" id="IPR055348">
    <property type="entry name" value="DctQ"/>
</dbReference>
<evidence type="ECO:0000259" key="9">
    <source>
        <dbReference type="Pfam" id="PF04290"/>
    </source>
</evidence>
<gene>
    <name evidence="10" type="ORF">METZ01_LOCUS268280</name>
</gene>
<feature type="non-terminal residue" evidence="10">
    <location>
        <position position="78"/>
    </location>
</feature>
<keyword evidence="2" id="KW-0813">Transport</keyword>
<protein>
    <recommendedName>
        <fullName evidence="9">Tripartite ATP-independent periplasmic transporters DctQ component domain-containing protein</fullName>
    </recommendedName>
</protein>
<proteinExistence type="predicted"/>
<keyword evidence="6 8" id="KW-1133">Transmembrane helix</keyword>
<dbReference type="AlphaFoldDB" id="A0A382JUK3"/>
<evidence type="ECO:0000256" key="2">
    <source>
        <dbReference type="ARBA" id="ARBA00022448"/>
    </source>
</evidence>
<sequence length="78" mass="8963">MTGQAAAWLTLVMVLATFIIVILRYAFDIGAIWLQESVIWMHGMVFMLGAAYTLQREEHVRVDVFYCKMSQKHQAVVN</sequence>
<feature type="transmembrane region" description="Helical" evidence="8">
    <location>
        <begin position="38"/>
        <end position="55"/>
    </location>
</feature>
<reference evidence="10" key="1">
    <citation type="submission" date="2018-05" db="EMBL/GenBank/DDBJ databases">
        <authorList>
            <person name="Lanie J.A."/>
            <person name="Ng W.-L."/>
            <person name="Kazmierczak K.M."/>
            <person name="Andrzejewski T.M."/>
            <person name="Davidsen T.M."/>
            <person name="Wayne K.J."/>
            <person name="Tettelin H."/>
            <person name="Glass J.I."/>
            <person name="Rusch D."/>
            <person name="Podicherti R."/>
            <person name="Tsui H.-C.T."/>
            <person name="Winkler M.E."/>
        </authorList>
    </citation>
    <scope>NUCLEOTIDE SEQUENCE</scope>
</reference>
<evidence type="ECO:0000256" key="3">
    <source>
        <dbReference type="ARBA" id="ARBA00022475"/>
    </source>
</evidence>